<proteinExistence type="predicted"/>
<dbReference type="Proteomes" id="UP001177023">
    <property type="component" value="Unassembled WGS sequence"/>
</dbReference>
<reference evidence="1" key="1">
    <citation type="submission" date="2023-06" db="EMBL/GenBank/DDBJ databases">
        <authorList>
            <person name="Delattre M."/>
        </authorList>
    </citation>
    <scope>NUCLEOTIDE SEQUENCE</scope>
    <source>
        <strain evidence="1">AF72</strain>
    </source>
</reference>
<gene>
    <name evidence="1" type="ORF">MSPICULIGERA_LOCUS16803</name>
</gene>
<keyword evidence="2" id="KW-1185">Reference proteome</keyword>
<feature type="non-terminal residue" evidence="1">
    <location>
        <position position="1"/>
    </location>
</feature>
<evidence type="ECO:0000313" key="1">
    <source>
        <dbReference type="EMBL" id="CAJ0578555.1"/>
    </source>
</evidence>
<organism evidence="1 2">
    <name type="scientific">Mesorhabditis spiculigera</name>
    <dbReference type="NCBI Taxonomy" id="96644"/>
    <lineage>
        <taxon>Eukaryota</taxon>
        <taxon>Metazoa</taxon>
        <taxon>Ecdysozoa</taxon>
        <taxon>Nematoda</taxon>
        <taxon>Chromadorea</taxon>
        <taxon>Rhabditida</taxon>
        <taxon>Rhabditina</taxon>
        <taxon>Rhabditomorpha</taxon>
        <taxon>Rhabditoidea</taxon>
        <taxon>Rhabditidae</taxon>
        <taxon>Mesorhabditinae</taxon>
        <taxon>Mesorhabditis</taxon>
    </lineage>
</organism>
<accession>A0AA36GAK0</accession>
<dbReference type="AlphaFoldDB" id="A0AA36GAK0"/>
<sequence>MDSADFLEEKLGPEGVGWASKSNAADSELIFDIGSGYRVRKIVVTPHSKYMPSTITVLGSKHREKNAASYAVIGKIKSSVDRNLKDFENAYPIYCDKEMRWILLKLDHSAEEDVSNIDKRVGLKRVDIFGYHKSGKGVEAVDTPVGVPVKPEEPDSSPETRTVRKIRRIRRQLVDSESEEEAVVPDGKFCGQCGKARQKADCFCRGCGNKH</sequence>
<comment type="caution">
    <text evidence="1">The sequence shown here is derived from an EMBL/GenBank/DDBJ whole genome shotgun (WGS) entry which is preliminary data.</text>
</comment>
<name>A0AA36GAK0_9BILA</name>
<evidence type="ECO:0000313" key="2">
    <source>
        <dbReference type="Proteomes" id="UP001177023"/>
    </source>
</evidence>
<dbReference type="EMBL" id="CATQJA010002654">
    <property type="protein sequence ID" value="CAJ0578555.1"/>
    <property type="molecule type" value="Genomic_DNA"/>
</dbReference>
<protein>
    <submittedName>
        <fullName evidence="1">Uncharacterized protein</fullName>
    </submittedName>
</protein>